<dbReference type="RefSeq" id="WP_345766723.1">
    <property type="nucleotide sequence ID" value="NZ_CP154834.1"/>
</dbReference>
<evidence type="ECO:0000256" key="2">
    <source>
        <dbReference type="ARBA" id="ARBA00022977"/>
    </source>
</evidence>
<feature type="domain" description="Thiamine phosphate synthase/TenI" evidence="3">
    <location>
        <begin position="3"/>
        <end position="175"/>
    </location>
</feature>
<dbReference type="InterPro" id="IPR013785">
    <property type="entry name" value="Aldolase_TIM"/>
</dbReference>
<comment type="pathway">
    <text evidence="1">Cofactor biosynthesis; thiamine diphosphate biosynthesis.</text>
</comment>
<organism evidence="4 5">
    <name type="scientific">Chryseobacterium endophyticum</name>
    <dbReference type="NCBI Taxonomy" id="1854762"/>
    <lineage>
        <taxon>Bacteria</taxon>
        <taxon>Pseudomonadati</taxon>
        <taxon>Bacteroidota</taxon>
        <taxon>Flavobacteriia</taxon>
        <taxon>Flavobacteriales</taxon>
        <taxon>Weeksellaceae</taxon>
        <taxon>Chryseobacterium group</taxon>
        <taxon>Chryseobacterium</taxon>
    </lineage>
</organism>
<keyword evidence="5" id="KW-1185">Reference proteome</keyword>
<reference evidence="4 5" key="1">
    <citation type="submission" date="2024-04" db="EMBL/GenBank/DDBJ databases">
        <title>Genome sequencing and assembly of rice foliar adapted Chryseobacterium endophyticum OsEnb-ALM-A6.</title>
        <authorList>
            <person name="Kumar S."/>
            <person name="Javed M."/>
            <person name="Chouhan V."/>
            <person name="Charishma K."/>
            <person name="Patel A."/>
            <person name="Kumar M."/>
            <person name="Sahu K.P."/>
            <person name="Kumar A."/>
        </authorList>
    </citation>
    <scope>NUCLEOTIDE SEQUENCE [LARGE SCALE GENOMIC DNA]</scope>
    <source>
        <strain evidence="4 5">OsEnb-ALM-A6</strain>
    </source>
</reference>
<dbReference type="Proteomes" id="UP001463665">
    <property type="component" value="Chromosome"/>
</dbReference>
<dbReference type="InterPro" id="IPR022998">
    <property type="entry name" value="ThiamineP_synth_TenI"/>
</dbReference>
<evidence type="ECO:0000313" key="4">
    <source>
        <dbReference type="EMBL" id="XAO74705.1"/>
    </source>
</evidence>
<evidence type="ECO:0000259" key="3">
    <source>
        <dbReference type="Pfam" id="PF02581"/>
    </source>
</evidence>
<dbReference type="GO" id="GO:0009228">
    <property type="term" value="P:thiamine biosynthetic process"/>
    <property type="evidence" value="ECO:0007669"/>
    <property type="project" value="UniProtKB-KW"/>
</dbReference>
<name>A0AAU6WRJ7_9FLAO</name>
<dbReference type="InterPro" id="IPR036206">
    <property type="entry name" value="ThiamineP_synth_sf"/>
</dbReference>
<dbReference type="Pfam" id="PF02581">
    <property type="entry name" value="TMP-TENI"/>
    <property type="match status" value="1"/>
</dbReference>
<dbReference type="EMBL" id="CP154834">
    <property type="protein sequence ID" value="XAO74705.1"/>
    <property type="molecule type" value="Genomic_DNA"/>
</dbReference>
<keyword evidence="2" id="KW-0784">Thiamine biosynthesis</keyword>
<protein>
    <submittedName>
        <fullName evidence="4">Thiamine phosphate synthase</fullName>
    </submittedName>
</protein>
<evidence type="ECO:0000313" key="5">
    <source>
        <dbReference type="Proteomes" id="UP001463665"/>
    </source>
</evidence>
<gene>
    <name evidence="4" type="ORF">AAFP95_01125</name>
</gene>
<accession>A0AAU6WRJ7</accession>
<dbReference type="AlphaFoldDB" id="A0AAU6WRJ7"/>
<dbReference type="SUPFAM" id="SSF51391">
    <property type="entry name" value="Thiamin phosphate synthase"/>
    <property type="match status" value="1"/>
</dbReference>
<dbReference type="PANTHER" id="PTHR20857">
    <property type="entry name" value="THIAMINE-PHOSPHATE PYROPHOSPHORYLASE"/>
    <property type="match status" value="1"/>
</dbReference>
<dbReference type="Gene3D" id="3.20.20.70">
    <property type="entry name" value="Aldolase class I"/>
    <property type="match status" value="1"/>
</dbReference>
<dbReference type="GO" id="GO:0004789">
    <property type="term" value="F:thiamine-phosphate diphosphorylase activity"/>
    <property type="evidence" value="ECO:0007669"/>
    <property type="project" value="TreeGrafter"/>
</dbReference>
<dbReference type="GO" id="GO:0005737">
    <property type="term" value="C:cytoplasm"/>
    <property type="evidence" value="ECO:0007669"/>
    <property type="project" value="TreeGrafter"/>
</dbReference>
<proteinExistence type="predicted"/>
<sequence>MIIVITPEQSVRNETEVINELFREGLELLHVRKPVMNAATMRNYIKNIDSGFHERLALHSHYILAEEFGTSRLHFKEVERPNIPEHFFDEYIVSTSVHHIDDFNTLDSRWEYVFLGPVFPSISKKGYGNGSKILKSIRQRENDDSKLIALGGINPHNINMVFSEDVDGAALLGAIWESEEPLKTYIQCRQNVLLL</sequence>
<dbReference type="CDD" id="cd00564">
    <property type="entry name" value="TMP_TenI"/>
    <property type="match status" value="1"/>
</dbReference>
<evidence type="ECO:0000256" key="1">
    <source>
        <dbReference type="ARBA" id="ARBA00004948"/>
    </source>
</evidence>
<dbReference type="PANTHER" id="PTHR20857:SF15">
    <property type="entry name" value="THIAMINE-PHOSPHATE SYNTHASE"/>
    <property type="match status" value="1"/>
</dbReference>